<sequence length="88" mass="9534">MGPPPPTTRPSTAENSPSGRCEGVPNRRPQQAANGASSNPRTSILATRLNQLRRMTLGGPQCTLFSIGAPQVKKKRRKRWVERGSPEG</sequence>
<reference evidence="2" key="1">
    <citation type="submission" date="2020-08" db="EMBL/GenBank/DDBJ databases">
        <title>Genome sequencing and assembly of the red palm weevil Rhynchophorus ferrugineus.</title>
        <authorList>
            <person name="Dias G.B."/>
            <person name="Bergman C.M."/>
            <person name="Manee M."/>
        </authorList>
    </citation>
    <scope>NUCLEOTIDE SEQUENCE</scope>
    <source>
        <strain evidence="2">AA-2017</strain>
        <tissue evidence="2">Whole larva</tissue>
    </source>
</reference>
<feature type="compositionally biased region" description="Polar residues" evidence="1">
    <location>
        <begin position="28"/>
        <end position="43"/>
    </location>
</feature>
<dbReference type="EMBL" id="JAACXV010022625">
    <property type="protein sequence ID" value="KAF7263266.1"/>
    <property type="molecule type" value="Genomic_DNA"/>
</dbReference>
<comment type="caution">
    <text evidence="2">The sequence shown here is derived from an EMBL/GenBank/DDBJ whole genome shotgun (WGS) entry which is preliminary data.</text>
</comment>
<dbReference type="AlphaFoldDB" id="A0A834M0M8"/>
<proteinExistence type="predicted"/>
<evidence type="ECO:0000313" key="3">
    <source>
        <dbReference type="Proteomes" id="UP000625711"/>
    </source>
</evidence>
<evidence type="ECO:0000313" key="2">
    <source>
        <dbReference type="EMBL" id="KAF7263266.1"/>
    </source>
</evidence>
<accession>A0A834M0M8</accession>
<keyword evidence="3" id="KW-1185">Reference proteome</keyword>
<gene>
    <name evidence="2" type="ORF">GWI33_003250</name>
</gene>
<feature type="region of interest" description="Disordered" evidence="1">
    <location>
        <begin position="68"/>
        <end position="88"/>
    </location>
</feature>
<protein>
    <submittedName>
        <fullName evidence="2">Uncharacterized protein</fullName>
    </submittedName>
</protein>
<dbReference type="Proteomes" id="UP000625711">
    <property type="component" value="Unassembled WGS sequence"/>
</dbReference>
<feature type="compositionally biased region" description="Polar residues" evidence="1">
    <location>
        <begin position="9"/>
        <end position="18"/>
    </location>
</feature>
<organism evidence="2 3">
    <name type="scientific">Rhynchophorus ferrugineus</name>
    <name type="common">Red palm weevil</name>
    <name type="synonym">Curculio ferrugineus</name>
    <dbReference type="NCBI Taxonomy" id="354439"/>
    <lineage>
        <taxon>Eukaryota</taxon>
        <taxon>Metazoa</taxon>
        <taxon>Ecdysozoa</taxon>
        <taxon>Arthropoda</taxon>
        <taxon>Hexapoda</taxon>
        <taxon>Insecta</taxon>
        <taxon>Pterygota</taxon>
        <taxon>Neoptera</taxon>
        <taxon>Endopterygota</taxon>
        <taxon>Coleoptera</taxon>
        <taxon>Polyphaga</taxon>
        <taxon>Cucujiformia</taxon>
        <taxon>Curculionidae</taxon>
        <taxon>Dryophthorinae</taxon>
        <taxon>Rhynchophorus</taxon>
    </lineage>
</organism>
<name>A0A834M0M8_RHYFE</name>
<feature type="region of interest" description="Disordered" evidence="1">
    <location>
        <begin position="1"/>
        <end position="43"/>
    </location>
</feature>
<evidence type="ECO:0000256" key="1">
    <source>
        <dbReference type="SAM" id="MobiDB-lite"/>
    </source>
</evidence>